<gene>
    <name evidence="1" type="ORF">GCM10011495_39570</name>
</gene>
<dbReference type="EMBL" id="BMGY01000073">
    <property type="protein sequence ID" value="GGH91445.1"/>
    <property type="molecule type" value="Genomic_DNA"/>
</dbReference>
<evidence type="ECO:0000313" key="2">
    <source>
        <dbReference type="Proteomes" id="UP000637774"/>
    </source>
</evidence>
<reference evidence="2" key="1">
    <citation type="journal article" date="2019" name="Int. J. Syst. Evol. Microbiol.">
        <title>The Global Catalogue of Microorganisms (GCM) 10K type strain sequencing project: providing services to taxonomists for standard genome sequencing and annotation.</title>
        <authorList>
            <consortium name="The Broad Institute Genomics Platform"/>
            <consortium name="The Broad Institute Genome Sequencing Center for Infectious Disease"/>
            <person name="Wu L."/>
            <person name="Ma J."/>
        </authorList>
    </citation>
    <scope>NUCLEOTIDE SEQUENCE [LARGE SCALE GENOMIC DNA]</scope>
    <source>
        <strain evidence="2">CGMCC 1.14966</strain>
    </source>
</reference>
<protein>
    <submittedName>
        <fullName evidence="1">Uncharacterized protein</fullName>
    </submittedName>
</protein>
<comment type="caution">
    <text evidence="1">The sequence shown here is derived from an EMBL/GenBank/DDBJ whole genome shotgun (WGS) entry which is preliminary data.</text>
</comment>
<sequence>MQHFFEVLMTYADYRQGFVAELWLANQHIAEIYQNAQGGKCIDLHCPPAQALSLPLDAWLEALQQAQAALWPLAGRK</sequence>
<organism evidence="1 2">
    <name type="scientific">Hymenobacter frigidus</name>
    <dbReference type="NCBI Taxonomy" id="1524095"/>
    <lineage>
        <taxon>Bacteria</taxon>
        <taxon>Pseudomonadati</taxon>
        <taxon>Bacteroidota</taxon>
        <taxon>Cytophagia</taxon>
        <taxon>Cytophagales</taxon>
        <taxon>Hymenobacteraceae</taxon>
        <taxon>Hymenobacter</taxon>
    </lineage>
</organism>
<keyword evidence="2" id="KW-1185">Reference proteome</keyword>
<evidence type="ECO:0000313" key="1">
    <source>
        <dbReference type="EMBL" id="GGH91445.1"/>
    </source>
</evidence>
<dbReference type="Proteomes" id="UP000637774">
    <property type="component" value="Unassembled WGS sequence"/>
</dbReference>
<name>A0ABQ2AHI5_9BACT</name>
<proteinExistence type="predicted"/>
<accession>A0ABQ2AHI5</accession>
<dbReference type="RefSeq" id="WP_188563828.1">
    <property type="nucleotide sequence ID" value="NZ_BMGY01000073.1"/>
</dbReference>